<dbReference type="GO" id="GO:0000131">
    <property type="term" value="C:incipient cellular bud site"/>
    <property type="evidence" value="ECO:0007669"/>
    <property type="project" value="EnsemblFungi"/>
</dbReference>
<dbReference type="InterPro" id="IPR012104">
    <property type="entry name" value="PHO85_cyclin_1/2/9"/>
</dbReference>
<dbReference type="OrthoDB" id="10250320at2759"/>
<dbReference type="PIRSF" id="PIRSF016511">
    <property type="entry name" value="Cyclin_Pcl"/>
    <property type="match status" value="1"/>
</dbReference>
<dbReference type="InterPro" id="IPR006671">
    <property type="entry name" value="Cyclin_N"/>
</dbReference>
<dbReference type="AlphaFoldDB" id="A0A1E4RPA1"/>
<feature type="non-terminal residue" evidence="4">
    <location>
        <position position="189"/>
    </location>
</feature>
<dbReference type="SMART" id="SM00385">
    <property type="entry name" value="CYCLIN"/>
    <property type="match status" value="1"/>
</dbReference>
<dbReference type="GeneID" id="30998486"/>
<dbReference type="GO" id="GO:0051726">
    <property type="term" value="P:regulation of cell cycle"/>
    <property type="evidence" value="ECO:0007669"/>
    <property type="project" value="InterPro"/>
</dbReference>
<name>A0A1E4RPA1_9ASCO</name>
<dbReference type="Gene3D" id="1.10.472.10">
    <property type="entry name" value="Cyclin-like"/>
    <property type="match status" value="1"/>
</dbReference>
<dbReference type="PANTHER" id="PTHR15615:SF114">
    <property type="entry name" value="PHO85 CYCLIN-1"/>
    <property type="match status" value="1"/>
</dbReference>
<keyword evidence="1" id="KW-0195">Cyclin</keyword>
<feature type="domain" description="Cyclin-like" evidence="3">
    <location>
        <begin position="63"/>
        <end position="151"/>
    </location>
</feature>
<feature type="non-terminal residue" evidence="4">
    <location>
        <position position="1"/>
    </location>
</feature>
<dbReference type="GO" id="GO:0019901">
    <property type="term" value="F:protein kinase binding"/>
    <property type="evidence" value="ECO:0007669"/>
    <property type="project" value="InterPro"/>
</dbReference>
<dbReference type="InterPro" id="IPR036915">
    <property type="entry name" value="Cyclin-like_sf"/>
</dbReference>
<dbReference type="GO" id="GO:0032878">
    <property type="term" value="P:regulation of establishment or maintenance of cell polarity"/>
    <property type="evidence" value="ECO:0007669"/>
    <property type="project" value="EnsemblFungi"/>
</dbReference>
<evidence type="ECO:0000259" key="3">
    <source>
        <dbReference type="SMART" id="SM00385"/>
    </source>
</evidence>
<evidence type="ECO:0000313" key="4">
    <source>
        <dbReference type="EMBL" id="ODV69056.1"/>
    </source>
</evidence>
<dbReference type="InterPro" id="IPR013922">
    <property type="entry name" value="Cyclin_PHO80-like"/>
</dbReference>
<dbReference type="STRING" id="984485.A0A1E4RPA1"/>
<dbReference type="InterPro" id="IPR013763">
    <property type="entry name" value="Cyclin-like_dom"/>
</dbReference>
<dbReference type="SUPFAM" id="SSF47954">
    <property type="entry name" value="Cyclin-like"/>
    <property type="match status" value="1"/>
</dbReference>
<evidence type="ECO:0000256" key="2">
    <source>
        <dbReference type="SAM" id="MobiDB-lite"/>
    </source>
</evidence>
<organism evidence="4 5">
    <name type="scientific">Hyphopichia burtonii NRRL Y-1933</name>
    <dbReference type="NCBI Taxonomy" id="984485"/>
    <lineage>
        <taxon>Eukaryota</taxon>
        <taxon>Fungi</taxon>
        <taxon>Dikarya</taxon>
        <taxon>Ascomycota</taxon>
        <taxon>Saccharomycotina</taxon>
        <taxon>Pichiomycetes</taxon>
        <taxon>Debaryomycetaceae</taxon>
        <taxon>Hyphopichia</taxon>
    </lineage>
</organism>
<keyword evidence="5" id="KW-1185">Reference proteome</keyword>
<evidence type="ECO:0000256" key="1">
    <source>
        <dbReference type="RuleBase" id="RU000383"/>
    </source>
</evidence>
<dbReference type="GO" id="GO:0016239">
    <property type="term" value="P:positive regulation of macroautophagy"/>
    <property type="evidence" value="ECO:0007669"/>
    <property type="project" value="EnsemblFungi"/>
</dbReference>
<feature type="region of interest" description="Disordered" evidence="2">
    <location>
        <begin position="36"/>
        <end position="58"/>
    </location>
</feature>
<dbReference type="GO" id="GO:0051302">
    <property type="term" value="P:regulation of cell division"/>
    <property type="evidence" value="ECO:0007669"/>
    <property type="project" value="EnsemblFungi"/>
</dbReference>
<dbReference type="RefSeq" id="XP_020078123.1">
    <property type="nucleotide sequence ID" value="XM_020223937.1"/>
</dbReference>
<accession>A0A1E4RPA1</accession>
<reference evidence="5" key="1">
    <citation type="submission" date="2016-05" db="EMBL/GenBank/DDBJ databases">
        <title>Comparative genomics of biotechnologically important yeasts.</title>
        <authorList>
            <consortium name="DOE Joint Genome Institute"/>
            <person name="Riley R."/>
            <person name="Haridas S."/>
            <person name="Wolfe K.H."/>
            <person name="Lopes M.R."/>
            <person name="Hittinger C.T."/>
            <person name="Goker M."/>
            <person name="Salamov A."/>
            <person name="Wisecaver J."/>
            <person name="Long T.M."/>
            <person name="Aerts A.L."/>
            <person name="Barry K."/>
            <person name="Choi C."/>
            <person name="Clum A."/>
            <person name="Coughlan A.Y."/>
            <person name="Deshpande S."/>
            <person name="Douglass A.P."/>
            <person name="Hanson S.J."/>
            <person name="Klenk H.-P."/>
            <person name="Labutti K."/>
            <person name="Lapidus A."/>
            <person name="Lindquist E."/>
            <person name="Lipzen A."/>
            <person name="Meier-Kolthoff J.P."/>
            <person name="Ohm R.A."/>
            <person name="Otillar R.P."/>
            <person name="Pangilinan J."/>
            <person name="Peng Y."/>
            <person name="Rokas A."/>
            <person name="Rosa C.A."/>
            <person name="Scheuner C."/>
            <person name="Sibirny A.A."/>
            <person name="Slot J.C."/>
            <person name="Stielow J.B."/>
            <person name="Sun H."/>
            <person name="Kurtzman C.P."/>
            <person name="Blackwell M."/>
            <person name="Grigoriev I.V."/>
            <person name="Jeffries T.W."/>
        </authorList>
    </citation>
    <scope>NUCLEOTIDE SEQUENCE [LARGE SCALE GENOMIC DNA]</scope>
    <source>
        <strain evidence="5">NRRL Y-1933</strain>
    </source>
</reference>
<comment type="similarity">
    <text evidence="1">Belongs to the cyclin family.</text>
</comment>
<dbReference type="GO" id="GO:0016538">
    <property type="term" value="F:cyclin-dependent protein serine/threonine kinase regulator activity"/>
    <property type="evidence" value="ECO:0007669"/>
    <property type="project" value="EnsemblFungi"/>
</dbReference>
<gene>
    <name evidence="4" type="ORF">HYPBUDRAFT_95170</name>
</gene>
<dbReference type="GO" id="GO:0005634">
    <property type="term" value="C:nucleus"/>
    <property type="evidence" value="ECO:0007669"/>
    <property type="project" value="EnsemblFungi"/>
</dbReference>
<sequence length="189" mass="21604">SQIDLKALNIFINSPVSQDMIHKLVVTTLQVLPCQDDKSSMPSPPQSPNKTTSNGKPLPSLMTFLTKLIRYTNVYTGTLMATLVYLNRLKSKLPKNAQGLPCTRHRILLSCLILSSKYHNDSSPKNIHWAKYTDGLFNVKDINLMERQLVYLLNWDLRVSNQEMIKSVSKFLEPIKQDLIKSAKMRKFL</sequence>
<proteinExistence type="inferred from homology"/>
<dbReference type="CDD" id="cd20557">
    <property type="entry name" value="CYCLIN_ScPCL1-like"/>
    <property type="match status" value="1"/>
</dbReference>
<dbReference type="PANTHER" id="PTHR15615">
    <property type="match status" value="1"/>
</dbReference>
<protein>
    <submittedName>
        <fullName evidence="4">Cyclin-like protein</fullName>
    </submittedName>
</protein>
<dbReference type="GO" id="GO:0000307">
    <property type="term" value="C:cyclin-dependent protein kinase holoenzyme complex"/>
    <property type="evidence" value="ECO:0007669"/>
    <property type="project" value="EnsemblFungi"/>
</dbReference>
<evidence type="ECO:0000313" key="5">
    <source>
        <dbReference type="Proteomes" id="UP000095085"/>
    </source>
</evidence>
<dbReference type="GO" id="GO:0031106">
    <property type="term" value="P:septin ring organization"/>
    <property type="evidence" value="ECO:0007669"/>
    <property type="project" value="EnsemblFungi"/>
</dbReference>
<dbReference type="Proteomes" id="UP000095085">
    <property type="component" value="Unassembled WGS sequence"/>
</dbReference>
<dbReference type="EMBL" id="KV454539">
    <property type="protein sequence ID" value="ODV69056.1"/>
    <property type="molecule type" value="Genomic_DNA"/>
</dbReference>
<dbReference type="Pfam" id="PF00134">
    <property type="entry name" value="Cyclin_N"/>
    <property type="match status" value="1"/>
</dbReference>